<reference evidence="3 4" key="1">
    <citation type="submission" date="2017-07" db="EMBL/GenBank/DDBJ databases">
        <title>Draft Genome Sequences of Select Purple Nonsulfur Bacteria.</title>
        <authorList>
            <person name="Lasarre B."/>
            <person name="Mckinlay J.B."/>
        </authorList>
    </citation>
    <scope>NUCLEOTIDE SEQUENCE [LARGE SCALE GENOMIC DNA]</scope>
    <source>
        <strain evidence="3 4">DSM 11290</strain>
    </source>
</reference>
<dbReference type="Gene3D" id="3.40.50.720">
    <property type="entry name" value="NAD(P)-binding Rossmann-like Domain"/>
    <property type="match status" value="1"/>
</dbReference>
<dbReference type="SUPFAM" id="SSF51735">
    <property type="entry name" value="NAD(P)-binding Rossmann-fold domains"/>
    <property type="match status" value="1"/>
</dbReference>
<evidence type="ECO:0000313" key="3">
    <source>
        <dbReference type="EMBL" id="RAI30072.1"/>
    </source>
</evidence>
<keyword evidence="2" id="KW-0560">Oxidoreductase</keyword>
<dbReference type="InterPro" id="IPR036291">
    <property type="entry name" value="NAD(P)-bd_dom_sf"/>
</dbReference>
<evidence type="ECO:0000313" key="4">
    <source>
        <dbReference type="Proteomes" id="UP000249299"/>
    </source>
</evidence>
<dbReference type="InterPro" id="IPR002347">
    <property type="entry name" value="SDR_fam"/>
</dbReference>
<evidence type="ECO:0008006" key="5">
    <source>
        <dbReference type="Google" id="ProtNLM"/>
    </source>
</evidence>
<proteinExistence type="inferred from homology"/>
<dbReference type="OrthoDB" id="9786360at2"/>
<evidence type="ECO:0000256" key="1">
    <source>
        <dbReference type="ARBA" id="ARBA00006484"/>
    </source>
</evidence>
<sequence length="261" mass="28548">MAEDAKTPGHILITGAAKRMGRAFARTFGAAGWFVTIHVNTSLGEAADTLEEVKKAGGDGRILAFDLTDFSAYDAFFEKLAADSPPLTALINNASMFEYDEAWTSEPATLEKHFHVNAAAPILLSRRFAELVRDRGGEGVIVNMLDNKVFAPNPDYFSYSISKYALLGATELMAMALAPHVRVCGIAPGVTFVSGVQSDDDYEETKAMNPLKRAIEVEDICRTARFIVESRTLNGEVITVDGGQKLMKLERDVAFMTERQK</sequence>
<dbReference type="AlphaFoldDB" id="A0A327JYM1"/>
<gene>
    <name evidence="3" type="ORF">CH339_00640</name>
</gene>
<organism evidence="3 4">
    <name type="scientific">Rhodobium orientis</name>
    <dbReference type="NCBI Taxonomy" id="34017"/>
    <lineage>
        <taxon>Bacteria</taxon>
        <taxon>Pseudomonadati</taxon>
        <taxon>Pseudomonadota</taxon>
        <taxon>Alphaproteobacteria</taxon>
        <taxon>Hyphomicrobiales</taxon>
        <taxon>Rhodobiaceae</taxon>
        <taxon>Rhodobium</taxon>
    </lineage>
</organism>
<keyword evidence="4" id="KW-1185">Reference proteome</keyword>
<protein>
    <recommendedName>
        <fullName evidence="5">Short-chain dehydrogenase</fullName>
    </recommendedName>
</protein>
<comment type="caution">
    <text evidence="3">The sequence shown here is derived from an EMBL/GenBank/DDBJ whole genome shotgun (WGS) entry which is preliminary data.</text>
</comment>
<name>A0A327JYM1_9HYPH</name>
<dbReference type="EMBL" id="NPEV01000001">
    <property type="protein sequence ID" value="RAI30072.1"/>
    <property type="molecule type" value="Genomic_DNA"/>
</dbReference>
<dbReference type="PANTHER" id="PTHR43639">
    <property type="entry name" value="OXIDOREDUCTASE, SHORT-CHAIN DEHYDROGENASE/REDUCTASE FAMILY (AFU_ORTHOLOGUE AFUA_5G02870)"/>
    <property type="match status" value="1"/>
</dbReference>
<dbReference type="GO" id="GO:0016491">
    <property type="term" value="F:oxidoreductase activity"/>
    <property type="evidence" value="ECO:0007669"/>
    <property type="project" value="UniProtKB-KW"/>
</dbReference>
<dbReference type="Pfam" id="PF00106">
    <property type="entry name" value="adh_short"/>
    <property type="match status" value="1"/>
</dbReference>
<dbReference type="RefSeq" id="WP_111432325.1">
    <property type="nucleotide sequence ID" value="NZ_JACIGG010000001.1"/>
</dbReference>
<dbReference type="PRINTS" id="PR00081">
    <property type="entry name" value="GDHRDH"/>
</dbReference>
<comment type="similarity">
    <text evidence="1">Belongs to the short-chain dehydrogenases/reductases (SDR) family.</text>
</comment>
<evidence type="ECO:0000256" key="2">
    <source>
        <dbReference type="ARBA" id="ARBA00023002"/>
    </source>
</evidence>
<accession>A0A327JYM1</accession>
<dbReference type="PANTHER" id="PTHR43639:SF1">
    <property type="entry name" value="SHORT-CHAIN DEHYDROGENASE_REDUCTASE FAMILY PROTEIN"/>
    <property type="match status" value="1"/>
</dbReference>
<dbReference type="Proteomes" id="UP000249299">
    <property type="component" value="Unassembled WGS sequence"/>
</dbReference>